<keyword evidence="3" id="KW-0813">Transport</keyword>
<evidence type="ECO:0000256" key="1">
    <source>
        <dbReference type="ARBA" id="ARBA00004196"/>
    </source>
</evidence>
<gene>
    <name evidence="6" type="ORF">MF646_21525</name>
</gene>
<sequence length="419" mass="45967">MKKWMRSIGLTSVLVAGSLLAACSSGDSGSSNGENGSADDVVEITLSGWGSSPAEQRIFEEIIETFEENHPHISVNLDIVADQYMDVLRTRLIGGNAADVFFLEAFEAPALMETGVLEPLDDYITDEFNVSDFEEPLIDAFTQNGTLYGLPKDTSTLALFYNEDMFEEAGLEGPPETWEELEEYAEILTESTGQYGFGVVADLARLMFIAEAKGGSVTQDNLASFSDPSVVEALQPIIEMKQRDIAGAPSDVGADWGGEMFGQGRTAMMFEGNWTISFLEETFPNLNWNTAEIPTIDGENGSMAYTVAYVMNKDSEKKEAAWELISWLTGPEGMELWAGAGFAFPTRTSVSDELGLFDDEIRGPFAKATGYATVWADDTNLPIIYNNFNNEFLSAFLGQRPLDEALEEAERVANREIED</sequence>
<dbReference type="PANTHER" id="PTHR43649">
    <property type="entry name" value="ARABINOSE-BINDING PROTEIN-RELATED"/>
    <property type="match status" value="1"/>
</dbReference>
<evidence type="ECO:0000256" key="2">
    <source>
        <dbReference type="ARBA" id="ARBA00008520"/>
    </source>
</evidence>
<evidence type="ECO:0000256" key="3">
    <source>
        <dbReference type="ARBA" id="ARBA00022448"/>
    </source>
</evidence>
<dbReference type="RefSeq" id="WP_250098556.1">
    <property type="nucleotide sequence ID" value="NZ_JAKRYL010000036.1"/>
</dbReference>
<feature type="chain" id="PRO_5040888370" evidence="5">
    <location>
        <begin position="22"/>
        <end position="419"/>
    </location>
</feature>
<dbReference type="InterPro" id="IPR006059">
    <property type="entry name" value="SBP"/>
</dbReference>
<dbReference type="Gene3D" id="3.40.190.10">
    <property type="entry name" value="Periplasmic binding protein-like II"/>
    <property type="match status" value="1"/>
</dbReference>
<dbReference type="EMBL" id="JAKRYL010000036">
    <property type="protein sequence ID" value="MCL7749698.1"/>
    <property type="molecule type" value="Genomic_DNA"/>
</dbReference>
<keyword evidence="4 5" id="KW-0732">Signal</keyword>
<evidence type="ECO:0000256" key="4">
    <source>
        <dbReference type="ARBA" id="ARBA00022729"/>
    </source>
</evidence>
<accession>A0A9X2CWR9</accession>
<keyword evidence="7" id="KW-1185">Reference proteome</keyword>
<dbReference type="InterPro" id="IPR050490">
    <property type="entry name" value="Bact_solute-bd_prot1"/>
</dbReference>
<dbReference type="GO" id="GO:0030313">
    <property type="term" value="C:cell envelope"/>
    <property type="evidence" value="ECO:0007669"/>
    <property type="project" value="UniProtKB-SubCell"/>
</dbReference>
<protein>
    <submittedName>
        <fullName evidence="6">ABC transporter substrate-binding protein</fullName>
    </submittedName>
</protein>
<name>A0A9X2CWR9_9BACI</name>
<dbReference type="Pfam" id="PF01547">
    <property type="entry name" value="SBP_bac_1"/>
    <property type="match status" value="1"/>
</dbReference>
<dbReference type="PROSITE" id="PS51257">
    <property type="entry name" value="PROKAR_LIPOPROTEIN"/>
    <property type="match status" value="1"/>
</dbReference>
<evidence type="ECO:0000313" key="7">
    <source>
        <dbReference type="Proteomes" id="UP001139150"/>
    </source>
</evidence>
<comment type="subcellular location">
    <subcellularLocation>
        <location evidence="1">Cell envelope</location>
    </subcellularLocation>
</comment>
<proteinExistence type="inferred from homology"/>
<comment type="similarity">
    <text evidence="2">Belongs to the bacterial solute-binding protein 1 family.</text>
</comment>
<dbReference type="AlphaFoldDB" id="A0A9X2CWR9"/>
<evidence type="ECO:0000313" key="6">
    <source>
        <dbReference type="EMBL" id="MCL7749698.1"/>
    </source>
</evidence>
<dbReference type="SUPFAM" id="SSF53850">
    <property type="entry name" value="Periplasmic binding protein-like II"/>
    <property type="match status" value="1"/>
</dbReference>
<evidence type="ECO:0000256" key="5">
    <source>
        <dbReference type="SAM" id="SignalP"/>
    </source>
</evidence>
<comment type="caution">
    <text evidence="6">The sequence shown here is derived from an EMBL/GenBank/DDBJ whole genome shotgun (WGS) entry which is preliminary data.</text>
</comment>
<dbReference type="CDD" id="cd14748">
    <property type="entry name" value="PBP2_UgpB"/>
    <property type="match status" value="1"/>
</dbReference>
<dbReference type="Proteomes" id="UP001139150">
    <property type="component" value="Unassembled WGS sequence"/>
</dbReference>
<organism evidence="6 7">
    <name type="scientific">Halalkalibacter alkaliphilus</name>
    <dbReference type="NCBI Taxonomy" id="2917993"/>
    <lineage>
        <taxon>Bacteria</taxon>
        <taxon>Bacillati</taxon>
        <taxon>Bacillota</taxon>
        <taxon>Bacilli</taxon>
        <taxon>Bacillales</taxon>
        <taxon>Bacillaceae</taxon>
        <taxon>Halalkalibacter</taxon>
    </lineage>
</organism>
<dbReference type="PANTHER" id="PTHR43649:SF31">
    <property type="entry name" value="SN-GLYCEROL-3-PHOSPHATE-BINDING PERIPLASMIC PROTEIN UGPB"/>
    <property type="match status" value="1"/>
</dbReference>
<reference evidence="6" key="1">
    <citation type="submission" date="2022-02" db="EMBL/GenBank/DDBJ databases">
        <title>Halalkalibacter sp. nov. isolated from Lonar Lake, India.</title>
        <authorList>
            <person name="Joshi A."/>
            <person name="Thite S."/>
            <person name="Lodha T."/>
        </authorList>
    </citation>
    <scope>NUCLEOTIDE SEQUENCE</scope>
    <source>
        <strain evidence="6">MEB205</strain>
    </source>
</reference>
<feature type="signal peptide" evidence="5">
    <location>
        <begin position="1"/>
        <end position="21"/>
    </location>
</feature>